<sequence length="64" mass="7267">MAERLIDRLLIINERHLKSVLNRQVSHYNTVDHTESGTTLHRDRVARSQNPAVATYVVGERSAA</sequence>
<evidence type="ECO:0000313" key="2">
    <source>
        <dbReference type="Proteomes" id="UP000248714"/>
    </source>
</evidence>
<reference evidence="1 2" key="1">
    <citation type="submission" date="2018-06" db="EMBL/GenBank/DDBJ databases">
        <title>Genomic Encyclopedia of Type Strains, Phase IV (KMG-IV): sequencing the most valuable type-strain genomes for metagenomic binning, comparative biology and taxonomic classification.</title>
        <authorList>
            <person name="Goeker M."/>
        </authorList>
    </citation>
    <scope>NUCLEOTIDE SEQUENCE [LARGE SCALE GENOMIC DNA]</scope>
    <source>
        <strain evidence="1 2">DSM 45479</strain>
    </source>
</reference>
<name>A0ABX9DY83_9PSEU</name>
<proteinExistence type="predicted"/>
<dbReference type="EMBL" id="QLTT01000011">
    <property type="protein sequence ID" value="RAS60653.1"/>
    <property type="molecule type" value="Genomic_DNA"/>
</dbReference>
<comment type="caution">
    <text evidence="1">The sequence shown here is derived from an EMBL/GenBank/DDBJ whole genome shotgun (WGS) entry which is preliminary data.</text>
</comment>
<organism evidence="1 2">
    <name type="scientific">Lentzea atacamensis</name>
    <dbReference type="NCBI Taxonomy" id="531938"/>
    <lineage>
        <taxon>Bacteria</taxon>
        <taxon>Bacillati</taxon>
        <taxon>Actinomycetota</taxon>
        <taxon>Actinomycetes</taxon>
        <taxon>Pseudonocardiales</taxon>
        <taxon>Pseudonocardiaceae</taxon>
        <taxon>Lentzea</taxon>
    </lineage>
</organism>
<dbReference type="RefSeq" id="WP_233442474.1">
    <property type="nucleotide sequence ID" value="NZ_QLTT01000011.1"/>
</dbReference>
<protein>
    <submittedName>
        <fullName evidence="1">Uncharacterized protein</fullName>
    </submittedName>
</protein>
<evidence type="ECO:0000313" key="1">
    <source>
        <dbReference type="EMBL" id="RAS60653.1"/>
    </source>
</evidence>
<accession>A0ABX9DY83</accession>
<dbReference type="Proteomes" id="UP000248714">
    <property type="component" value="Unassembled WGS sequence"/>
</dbReference>
<keyword evidence="2" id="KW-1185">Reference proteome</keyword>
<gene>
    <name evidence="1" type="ORF">C8D87_11171</name>
</gene>